<proteinExistence type="predicted"/>
<protein>
    <submittedName>
        <fullName evidence="2">Uncharacterized protein</fullName>
    </submittedName>
</protein>
<dbReference type="EMBL" id="BAAARY010000014">
    <property type="protein sequence ID" value="GAA2527704.1"/>
    <property type="molecule type" value="Genomic_DNA"/>
</dbReference>
<feature type="region of interest" description="Disordered" evidence="1">
    <location>
        <begin position="62"/>
        <end position="83"/>
    </location>
</feature>
<evidence type="ECO:0000313" key="3">
    <source>
        <dbReference type="Proteomes" id="UP001499978"/>
    </source>
</evidence>
<evidence type="ECO:0000313" key="2">
    <source>
        <dbReference type="EMBL" id="GAA2527704.1"/>
    </source>
</evidence>
<evidence type="ECO:0000256" key="1">
    <source>
        <dbReference type="SAM" id="MobiDB-lite"/>
    </source>
</evidence>
<reference evidence="2 3" key="1">
    <citation type="journal article" date="2019" name="Int. J. Syst. Evol. Microbiol.">
        <title>The Global Catalogue of Microorganisms (GCM) 10K type strain sequencing project: providing services to taxonomists for standard genome sequencing and annotation.</title>
        <authorList>
            <consortium name="The Broad Institute Genomics Platform"/>
            <consortium name="The Broad Institute Genome Sequencing Center for Infectious Disease"/>
            <person name="Wu L."/>
            <person name="Ma J."/>
        </authorList>
    </citation>
    <scope>NUCLEOTIDE SEQUENCE [LARGE SCALE GENOMIC DNA]</scope>
    <source>
        <strain evidence="2 3">JCM 3367</strain>
    </source>
</reference>
<accession>A0ABN3NNS0</accession>
<organism evidence="2 3">
    <name type="scientific">Pilimelia columellifera subsp. columellifera</name>
    <dbReference type="NCBI Taxonomy" id="706583"/>
    <lineage>
        <taxon>Bacteria</taxon>
        <taxon>Bacillati</taxon>
        <taxon>Actinomycetota</taxon>
        <taxon>Actinomycetes</taxon>
        <taxon>Micromonosporales</taxon>
        <taxon>Micromonosporaceae</taxon>
        <taxon>Pilimelia</taxon>
    </lineage>
</organism>
<sequence>MLGKYIADLRVGHRSKLLDERIKVASRFLDAVHAYNDAVEESRKARVVITIYGALGDEGKIEEAKEDAEDRRQNTDRTYDQAS</sequence>
<keyword evidence="3" id="KW-1185">Reference proteome</keyword>
<comment type="caution">
    <text evidence="2">The sequence shown here is derived from an EMBL/GenBank/DDBJ whole genome shotgun (WGS) entry which is preliminary data.</text>
</comment>
<gene>
    <name evidence="2" type="ORF">GCM10010201_28150</name>
</gene>
<name>A0ABN3NNS0_9ACTN</name>
<dbReference type="Proteomes" id="UP001499978">
    <property type="component" value="Unassembled WGS sequence"/>
</dbReference>